<dbReference type="EMBL" id="JACDXW010000009">
    <property type="protein sequence ID" value="MCB5364844.1"/>
    <property type="molecule type" value="Genomic_DNA"/>
</dbReference>
<dbReference type="CDD" id="cd01398">
    <property type="entry name" value="RPI_A"/>
    <property type="match status" value="1"/>
</dbReference>
<proteinExistence type="inferred from homology"/>
<keyword evidence="4" id="KW-1185">Reference proteome</keyword>
<gene>
    <name evidence="2 3" type="primary">rpiA</name>
    <name evidence="3" type="ORF">H0484_13935</name>
</gene>
<accession>A0ABS8CFM1</accession>
<keyword evidence="1 2" id="KW-0413">Isomerase</keyword>
<dbReference type="InterPro" id="IPR004788">
    <property type="entry name" value="Ribose5P_isomerase_type_A"/>
</dbReference>
<dbReference type="SUPFAM" id="SSF100950">
    <property type="entry name" value="NagB/RpiA/CoA transferase-like"/>
    <property type="match status" value="1"/>
</dbReference>
<comment type="pathway">
    <text evidence="2">Carbohydrate degradation; pentose phosphate pathway; D-ribose 5-phosphate from D-ribulose 5-phosphate (non-oxidative stage): step 1/1.</text>
</comment>
<protein>
    <recommendedName>
        <fullName evidence="2">Ribose-5-phosphate isomerase A</fullName>
        <ecNumber evidence="2">5.3.1.6</ecNumber>
    </recommendedName>
    <alternativeName>
        <fullName evidence="2">Phosphoriboisomerase A</fullName>
        <shortName evidence="2">PRI</shortName>
    </alternativeName>
</protein>
<organism evidence="3 4">
    <name type="scientific">Mesopusillimonas faecipullorum</name>
    <dbReference type="NCBI Taxonomy" id="2755040"/>
    <lineage>
        <taxon>Bacteria</taxon>
        <taxon>Pseudomonadati</taxon>
        <taxon>Pseudomonadota</taxon>
        <taxon>Betaproteobacteria</taxon>
        <taxon>Burkholderiales</taxon>
        <taxon>Alcaligenaceae</taxon>
        <taxon>Mesopusillimonas</taxon>
    </lineage>
</organism>
<dbReference type="EC" id="5.3.1.6" evidence="2"/>
<dbReference type="Gene3D" id="3.30.70.260">
    <property type="match status" value="1"/>
</dbReference>
<dbReference type="SUPFAM" id="SSF75445">
    <property type="entry name" value="D-ribose-5-phosphate isomerase (RpiA), lid domain"/>
    <property type="match status" value="1"/>
</dbReference>
<comment type="caution">
    <text evidence="3">The sequence shown here is derived from an EMBL/GenBank/DDBJ whole genome shotgun (WGS) entry which is preliminary data.</text>
</comment>
<evidence type="ECO:0000313" key="3">
    <source>
        <dbReference type="EMBL" id="MCB5364844.1"/>
    </source>
</evidence>
<comment type="function">
    <text evidence="2">Catalyzes the reversible conversion of ribose-5-phosphate to ribulose 5-phosphate.</text>
</comment>
<dbReference type="PANTHER" id="PTHR11934:SF0">
    <property type="entry name" value="RIBOSE-5-PHOSPHATE ISOMERASE"/>
    <property type="match status" value="1"/>
</dbReference>
<comment type="subunit">
    <text evidence="2">Homodimer.</text>
</comment>
<evidence type="ECO:0000256" key="2">
    <source>
        <dbReference type="HAMAP-Rule" id="MF_00170"/>
    </source>
</evidence>
<feature type="binding site" evidence="2">
    <location>
        <begin position="86"/>
        <end position="89"/>
    </location>
    <ligand>
        <name>substrate</name>
    </ligand>
</feature>
<dbReference type="Gene3D" id="3.40.50.1360">
    <property type="match status" value="1"/>
</dbReference>
<name>A0ABS8CFM1_9BURK</name>
<comment type="catalytic activity">
    <reaction evidence="2">
        <text>aldehydo-D-ribose 5-phosphate = D-ribulose 5-phosphate</text>
        <dbReference type="Rhea" id="RHEA:14657"/>
        <dbReference type="ChEBI" id="CHEBI:58121"/>
        <dbReference type="ChEBI" id="CHEBI:58273"/>
        <dbReference type="EC" id="5.3.1.6"/>
    </reaction>
</comment>
<feature type="binding site" evidence="2">
    <location>
        <begin position="99"/>
        <end position="102"/>
    </location>
    <ligand>
        <name>substrate</name>
    </ligand>
</feature>
<feature type="binding site" evidence="2">
    <location>
        <begin position="32"/>
        <end position="35"/>
    </location>
    <ligand>
        <name>substrate</name>
    </ligand>
</feature>
<sequence>MTQQQLKQQAAQAAIDLIVPQLKPEMVLGVGTGSTVDLFIDLLAEHKGRFKAAVSSSERSTARMQGLGVAVTTLDELAEPMPFYVDGADEIDTQLRMIKGGGGALTREKIVASAARQFVCIVDATKLVERLGAFPLPVEVIPMARAIVARRLQEIGGHVLERAGFLTDNGCVILDVAGLNMLEPEQLEATINDIPGVVTCGLFALSAADVALVAHADGVRRLSRDA</sequence>
<dbReference type="RefSeq" id="WP_226955258.1">
    <property type="nucleotide sequence ID" value="NZ_JACDXW010000009.1"/>
</dbReference>
<dbReference type="NCBIfam" id="NF001924">
    <property type="entry name" value="PRK00702.1"/>
    <property type="match status" value="1"/>
</dbReference>
<dbReference type="NCBIfam" id="TIGR00021">
    <property type="entry name" value="rpiA"/>
    <property type="match status" value="1"/>
</dbReference>
<evidence type="ECO:0000256" key="1">
    <source>
        <dbReference type="ARBA" id="ARBA00023235"/>
    </source>
</evidence>
<dbReference type="GO" id="GO:0004751">
    <property type="term" value="F:ribose-5-phosphate isomerase activity"/>
    <property type="evidence" value="ECO:0007669"/>
    <property type="project" value="UniProtKB-EC"/>
</dbReference>
<feature type="binding site" evidence="2">
    <location>
        <position position="126"/>
    </location>
    <ligand>
        <name>substrate</name>
    </ligand>
</feature>
<dbReference type="HAMAP" id="MF_00170">
    <property type="entry name" value="Rib_5P_isom_A"/>
    <property type="match status" value="1"/>
</dbReference>
<dbReference type="InterPro" id="IPR020672">
    <property type="entry name" value="Ribose5P_isomerase_typA_subgr"/>
</dbReference>
<dbReference type="InterPro" id="IPR037171">
    <property type="entry name" value="NagB/RpiA_transferase-like"/>
</dbReference>
<feature type="active site" description="Proton acceptor" evidence="2">
    <location>
        <position position="108"/>
    </location>
</feature>
<dbReference type="Proteomes" id="UP000776983">
    <property type="component" value="Unassembled WGS sequence"/>
</dbReference>
<evidence type="ECO:0000313" key="4">
    <source>
        <dbReference type="Proteomes" id="UP000776983"/>
    </source>
</evidence>
<dbReference type="PANTHER" id="PTHR11934">
    <property type="entry name" value="RIBOSE-5-PHOSPHATE ISOMERASE"/>
    <property type="match status" value="1"/>
</dbReference>
<reference evidence="3 4" key="1">
    <citation type="submission" date="2020-07" db="EMBL/GenBank/DDBJ databases">
        <title>Pusillimonas sp. nov., isolated from poultry manure in Taiwan.</title>
        <authorList>
            <person name="Lin S.-Y."/>
            <person name="Tang Y.-S."/>
            <person name="Young C.-C."/>
        </authorList>
    </citation>
    <scope>NUCLEOTIDE SEQUENCE [LARGE SCALE GENOMIC DNA]</scope>
    <source>
        <strain evidence="3 4">CC-YST705</strain>
    </source>
</reference>
<dbReference type="Pfam" id="PF06026">
    <property type="entry name" value="Rib_5-P_isom_A"/>
    <property type="match status" value="1"/>
</dbReference>
<comment type="similarity">
    <text evidence="2">Belongs to the ribose 5-phosphate isomerase family.</text>
</comment>